<dbReference type="VEuPathDB" id="PiroplasmaDB:BBBOND_0311450"/>
<proteinExistence type="predicted"/>
<protein>
    <recommendedName>
        <fullName evidence="1">Multiple myeloma tumor-associated protein 2-like N-terminal domain-containing protein</fullName>
    </recommendedName>
</protein>
<dbReference type="Proteomes" id="UP000033188">
    <property type="component" value="Chromosome 3"/>
</dbReference>
<evidence type="ECO:0000313" key="2">
    <source>
        <dbReference type="EMBL" id="CDR97242.1"/>
    </source>
</evidence>
<dbReference type="InterPro" id="IPR019315">
    <property type="entry name" value="MMTA2_N"/>
</dbReference>
<sequence>MDIRLSPPREGVRGGREQFKWDEVKKYLTKEREHYLDCESFLGHSVKIGMIEHKNKFYKHDWYMKDEGLGNTSDAADEMKLIKLYEDELMQEMLGAIPKRLMLLKSRPTDVATLRTLLNVDNEPKHALEDSSTEAINAKTIQRNIQIAIIPAEYRAHLIAGHVTVAGIVTDPVSVVHEEAHIARHLGIDPVGGKEILGEADPDSWFLYNWCLIGYCLVIKFGQGACNNL</sequence>
<dbReference type="EMBL" id="LK391709">
    <property type="protein sequence ID" value="CDR97242.1"/>
    <property type="molecule type" value="Genomic_DNA"/>
</dbReference>
<accession>A0A061DB89</accession>
<dbReference type="Pfam" id="PF10159">
    <property type="entry name" value="MMtag"/>
    <property type="match status" value="1"/>
</dbReference>
<reference evidence="3" key="1">
    <citation type="journal article" date="2014" name="Nucleic Acids Res.">
        <title>The evolutionary dynamics of variant antigen genes in Babesia reveal a history of genomic innovation underlying host-parasite interaction.</title>
        <authorList>
            <person name="Jackson A.P."/>
            <person name="Otto T.D."/>
            <person name="Darby A."/>
            <person name="Ramaprasad A."/>
            <person name="Xia D."/>
            <person name="Echaide I.E."/>
            <person name="Farber M."/>
            <person name="Gahlot S."/>
            <person name="Gamble J."/>
            <person name="Gupta D."/>
            <person name="Gupta Y."/>
            <person name="Jackson L."/>
            <person name="Malandrin L."/>
            <person name="Malas T.B."/>
            <person name="Moussa E."/>
            <person name="Nair M."/>
            <person name="Reid A.J."/>
            <person name="Sanders M."/>
            <person name="Sharma J."/>
            <person name="Tracey A."/>
            <person name="Quail M.A."/>
            <person name="Weir W."/>
            <person name="Wastling J.M."/>
            <person name="Hall N."/>
            <person name="Willadsen P."/>
            <person name="Lingelbach K."/>
            <person name="Shiels B."/>
            <person name="Tait A."/>
            <person name="Berriman M."/>
            <person name="Allred D.R."/>
            <person name="Pain A."/>
        </authorList>
    </citation>
    <scope>NUCLEOTIDE SEQUENCE [LARGE SCALE GENOMIC DNA]</scope>
    <source>
        <strain evidence="3">Bond</strain>
    </source>
</reference>
<keyword evidence="3" id="KW-1185">Reference proteome</keyword>
<dbReference type="GeneID" id="24565783"/>
<dbReference type="InterPro" id="IPR039207">
    <property type="entry name" value="MMTAG2-like"/>
</dbReference>
<dbReference type="OrthoDB" id="5390672at2759"/>
<evidence type="ECO:0000313" key="3">
    <source>
        <dbReference type="Proteomes" id="UP000033188"/>
    </source>
</evidence>
<gene>
    <name evidence="2" type="ORF">BBBOND_0311450</name>
</gene>
<dbReference type="AlphaFoldDB" id="A0A061DB89"/>
<feature type="domain" description="Multiple myeloma tumor-associated protein 2-like N-terminal" evidence="1">
    <location>
        <begin position="11"/>
        <end position="95"/>
    </location>
</feature>
<dbReference type="PANTHER" id="PTHR14580:SF0">
    <property type="entry name" value="MULTIPLE MYELOMA TUMOR-ASSOCIATED PROTEIN 2"/>
    <property type="match status" value="1"/>
</dbReference>
<organism evidence="2 3">
    <name type="scientific">Babesia bigemina</name>
    <dbReference type="NCBI Taxonomy" id="5866"/>
    <lineage>
        <taxon>Eukaryota</taxon>
        <taxon>Sar</taxon>
        <taxon>Alveolata</taxon>
        <taxon>Apicomplexa</taxon>
        <taxon>Aconoidasida</taxon>
        <taxon>Piroplasmida</taxon>
        <taxon>Babesiidae</taxon>
        <taxon>Babesia</taxon>
    </lineage>
</organism>
<dbReference type="RefSeq" id="XP_012769428.1">
    <property type="nucleotide sequence ID" value="XM_012913974.1"/>
</dbReference>
<dbReference type="KEGG" id="bbig:BBBOND_0311450"/>
<dbReference type="PANTHER" id="PTHR14580">
    <property type="entry name" value="MULTIPLE MYELOMA TUMOR-ASSOCIATED PROTEIN 2 FAMILY MEMBER"/>
    <property type="match status" value="1"/>
</dbReference>
<evidence type="ECO:0000259" key="1">
    <source>
        <dbReference type="Pfam" id="PF10159"/>
    </source>
</evidence>
<name>A0A061DB89_BABBI</name>